<dbReference type="EMBL" id="MT144701">
    <property type="protein sequence ID" value="QJH97776.1"/>
    <property type="molecule type" value="Genomic_DNA"/>
</dbReference>
<evidence type="ECO:0000313" key="1">
    <source>
        <dbReference type="EMBL" id="QJA49550.1"/>
    </source>
</evidence>
<dbReference type="AlphaFoldDB" id="A0A6H1ZQS2"/>
<accession>A0A6H1ZQS2</accession>
<reference evidence="1" key="1">
    <citation type="submission" date="2020-03" db="EMBL/GenBank/DDBJ databases">
        <title>The deep terrestrial virosphere.</title>
        <authorList>
            <person name="Holmfeldt K."/>
            <person name="Nilsson E."/>
            <person name="Simone D."/>
            <person name="Lopez-Fernandez M."/>
            <person name="Wu X."/>
            <person name="de Brujin I."/>
            <person name="Lundin D."/>
            <person name="Andersson A."/>
            <person name="Bertilsson S."/>
            <person name="Dopson M."/>
        </authorList>
    </citation>
    <scope>NUCLEOTIDE SEQUENCE</scope>
    <source>
        <strain evidence="1">TM448A01404</strain>
        <strain evidence="2">TM448B01083</strain>
    </source>
</reference>
<name>A0A6H1ZQS2_9ZZZZ</name>
<dbReference type="EMBL" id="MT144142">
    <property type="protein sequence ID" value="QJA49550.1"/>
    <property type="molecule type" value="Genomic_DNA"/>
</dbReference>
<evidence type="ECO:0000313" key="2">
    <source>
        <dbReference type="EMBL" id="QJH97776.1"/>
    </source>
</evidence>
<proteinExistence type="predicted"/>
<protein>
    <submittedName>
        <fullName evidence="1">Uncharacterized protein</fullName>
    </submittedName>
</protein>
<organism evidence="1">
    <name type="scientific">viral metagenome</name>
    <dbReference type="NCBI Taxonomy" id="1070528"/>
    <lineage>
        <taxon>unclassified sequences</taxon>
        <taxon>metagenomes</taxon>
        <taxon>organismal metagenomes</taxon>
    </lineage>
</organism>
<sequence>MMRTEAPMIELRWDAICNVCGMPAPYDIGLWNSQLVPLCLHHAMMYDGVDSEEDDECGNWQPRLM</sequence>
<gene>
    <name evidence="1" type="ORF">TM448A01404_0004</name>
    <name evidence="2" type="ORF">TM448B01083_0012</name>
</gene>